<comment type="caution">
    <text evidence="2">The sequence shown here is derived from an EMBL/GenBank/DDBJ whole genome shotgun (WGS) entry which is preliminary data.</text>
</comment>
<keyword evidence="1" id="KW-0812">Transmembrane</keyword>
<evidence type="ECO:0000256" key="1">
    <source>
        <dbReference type="SAM" id="Phobius"/>
    </source>
</evidence>
<organism evidence="2 3">
    <name type="scientific">Brucella pseudogrignonensis</name>
    <dbReference type="NCBI Taxonomy" id="419475"/>
    <lineage>
        <taxon>Bacteria</taxon>
        <taxon>Pseudomonadati</taxon>
        <taxon>Pseudomonadota</taxon>
        <taxon>Alphaproteobacteria</taxon>
        <taxon>Hyphomicrobiales</taxon>
        <taxon>Brucellaceae</taxon>
        <taxon>Brucella/Ochrobactrum group</taxon>
        <taxon>Brucella</taxon>
    </lineage>
</organism>
<keyword evidence="3" id="KW-1185">Reference proteome</keyword>
<dbReference type="EMBL" id="NNRM01000053">
    <property type="protein sequence ID" value="OYR20478.1"/>
    <property type="molecule type" value="Genomic_DNA"/>
</dbReference>
<name>A0A256G0C2_9HYPH</name>
<evidence type="ECO:0000313" key="2">
    <source>
        <dbReference type="EMBL" id="OYR20478.1"/>
    </source>
</evidence>
<keyword evidence="1" id="KW-0472">Membrane</keyword>
<protein>
    <submittedName>
        <fullName evidence="2">Uncharacterized protein</fullName>
    </submittedName>
</protein>
<proteinExistence type="predicted"/>
<reference evidence="2 3" key="1">
    <citation type="submission" date="2017-07" db="EMBL/GenBank/DDBJ databases">
        <title>Phylogenetic study on the rhizospheric bacterium Ochrobactrum sp. A44.</title>
        <authorList>
            <person name="Krzyzanowska D.M."/>
            <person name="Ossowicki A."/>
            <person name="Rajewska M."/>
            <person name="Maciag T."/>
            <person name="Kaczynski Z."/>
            <person name="Czerwicka M."/>
            <person name="Jafra S."/>
        </authorList>
    </citation>
    <scope>NUCLEOTIDE SEQUENCE [LARGE SCALE GENOMIC DNA]</scope>
    <source>
        <strain evidence="2 3">CCUG 30717</strain>
    </source>
</reference>
<feature type="transmembrane region" description="Helical" evidence="1">
    <location>
        <begin position="28"/>
        <end position="48"/>
    </location>
</feature>
<sequence>MTAPFKDYAVEDDRILSSETTLGLGDHFVMGLAVVAALALGIGFYSWVLL</sequence>
<gene>
    <name evidence="2" type="ORF">CEV34_5613</name>
</gene>
<dbReference type="Proteomes" id="UP000216188">
    <property type="component" value="Unassembled WGS sequence"/>
</dbReference>
<accession>A0A256G0C2</accession>
<dbReference type="AlphaFoldDB" id="A0A256G0C2"/>
<evidence type="ECO:0000313" key="3">
    <source>
        <dbReference type="Proteomes" id="UP000216188"/>
    </source>
</evidence>
<keyword evidence="1" id="KW-1133">Transmembrane helix</keyword>
<dbReference type="RefSeq" id="WP_179253659.1">
    <property type="nucleotide sequence ID" value="NZ_JBHEEM010000002.1"/>
</dbReference>